<accession>V6TP51</accession>
<organism evidence="1 2">
    <name type="scientific">Giardia intestinalis</name>
    <name type="common">Giardia lamblia</name>
    <dbReference type="NCBI Taxonomy" id="5741"/>
    <lineage>
        <taxon>Eukaryota</taxon>
        <taxon>Metamonada</taxon>
        <taxon>Diplomonadida</taxon>
        <taxon>Hexamitidae</taxon>
        <taxon>Giardiinae</taxon>
        <taxon>Giardia</taxon>
    </lineage>
</organism>
<name>V6TP51_GIAIN</name>
<dbReference type="EMBL" id="AHHH01000237">
    <property type="protein sequence ID" value="ESU40384.1"/>
    <property type="molecule type" value="Genomic_DNA"/>
</dbReference>
<evidence type="ECO:0000313" key="1">
    <source>
        <dbReference type="EMBL" id="ESU40384.1"/>
    </source>
</evidence>
<evidence type="ECO:0000313" key="2">
    <source>
        <dbReference type="Proteomes" id="UP000018040"/>
    </source>
</evidence>
<dbReference type="AlphaFoldDB" id="V6TP51"/>
<protein>
    <submittedName>
        <fullName evidence="1">Zinc finger, C3HC4 type</fullName>
    </submittedName>
</protein>
<dbReference type="InterPro" id="IPR006212">
    <property type="entry name" value="Furin_repeat"/>
</dbReference>
<reference evidence="2" key="1">
    <citation type="submission" date="2012-02" db="EMBL/GenBank/DDBJ databases">
        <title>Genome sequencing of Giardia lamblia Genotypes A2 and B isolates (DH and GS) and comparative analysis with the genomes of Genotypes A1 and E (WB and Pig).</title>
        <authorList>
            <person name="Adam R."/>
            <person name="Dahlstrom E."/>
            <person name="Martens C."/>
            <person name="Bruno D."/>
            <person name="Barbian K."/>
            <person name="Porcella S.F."/>
            <person name="Nash T."/>
        </authorList>
    </citation>
    <scope>NUCLEOTIDE SEQUENCE</scope>
    <source>
        <strain evidence="2">GS</strain>
    </source>
</reference>
<dbReference type="SUPFAM" id="SSF57184">
    <property type="entry name" value="Growth factor receptor domain"/>
    <property type="match status" value="2"/>
</dbReference>
<reference evidence="1 2" key="2">
    <citation type="journal article" date="2013" name="Genome Biol. Evol.">
        <title>Genome sequencing of Giardia lamblia genotypes A2 and B isolates (DH and GS) and comparative analysis with the genomes of genotypes A1 and E (WB and Pig).</title>
        <authorList>
            <person name="Adam R.D."/>
            <person name="Dahlstrom E.W."/>
            <person name="Martens C.A."/>
            <person name="Bruno D.P."/>
            <person name="Barbian K.D."/>
            <person name="Ricklefs S.M."/>
            <person name="Hernandez M.M."/>
            <person name="Narla N.P."/>
            <person name="Patel R.B."/>
            <person name="Porcella S.F."/>
            <person name="Nash T.E."/>
        </authorList>
    </citation>
    <scope>NUCLEOTIDE SEQUENCE [LARGE SCALE GENOMIC DNA]</scope>
    <source>
        <strain evidence="1 2">GS</strain>
    </source>
</reference>
<gene>
    <name evidence="1" type="ORF">GSB_154447</name>
</gene>
<dbReference type="Proteomes" id="UP000018040">
    <property type="component" value="Unassembled WGS sequence"/>
</dbReference>
<comment type="caution">
    <text evidence="1">The sequence shown here is derived from an EMBL/GenBank/DDBJ whole genome shotgun (WGS) entry which is preliminary data.</text>
</comment>
<proteinExistence type="predicted"/>
<dbReference type="SMART" id="SM00261">
    <property type="entry name" value="FU"/>
    <property type="match status" value="2"/>
</dbReference>
<sequence length="276" mass="28159">MDNSNMCQKCHTDCATCTAASTCTSCPEGKYLKDTGCVDNTCGGGNTYYPDPVSRKCISCSATADEGGIESCATCEYDSTKGKPKCLTCTDASTKIPKTSVDGTSIYILKASCADGKTHFLSDTQDKCVWCGDNTQEGVANCGTCSAKNTCDIDGCLPGFFRASATSCTACGTGCATCSEANNANKCSTCMAGFFLVGTVGNGQCVSCGDTAQGGIDGCAECSGTTGSLKCIKCKANYNPSGEDTNLTCTKVCEDPTACGGTAGPAGESWWAAMEV</sequence>
<dbReference type="Gene3D" id="2.10.220.10">
    <property type="entry name" value="Hormone Receptor, Insulin-like Growth Factor Receptor 1, Chain A, domain 2"/>
    <property type="match status" value="2"/>
</dbReference>
<dbReference type="InterPro" id="IPR009030">
    <property type="entry name" value="Growth_fac_rcpt_cys_sf"/>
</dbReference>